<dbReference type="Pfam" id="PF03412">
    <property type="entry name" value="Peptidase_C39"/>
    <property type="match status" value="1"/>
</dbReference>
<evidence type="ECO:0000256" key="5">
    <source>
        <dbReference type="ARBA" id="ARBA00022840"/>
    </source>
</evidence>
<dbReference type="InterPro" id="IPR011527">
    <property type="entry name" value="ABC1_TM_dom"/>
</dbReference>
<feature type="domain" description="Peptidase C39" evidence="11">
    <location>
        <begin position="31"/>
        <end position="151"/>
    </location>
</feature>
<dbReference type="PROSITE" id="PS50929">
    <property type="entry name" value="ABC_TM1F"/>
    <property type="match status" value="1"/>
</dbReference>
<dbReference type="CDD" id="cd18567">
    <property type="entry name" value="ABC_6TM_CvaB_RaxB_like"/>
    <property type="match status" value="1"/>
</dbReference>
<comment type="subcellular location">
    <subcellularLocation>
        <location evidence="1">Cell membrane</location>
        <topology evidence="1">Multi-pass membrane protein</topology>
    </subcellularLocation>
</comment>
<dbReference type="GO" id="GO:0034040">
    <property type="term" value="F:ATPase-coupled lipid transmembrane transporter activity"/>
    <property type="evidence" value="ECO:0007669"/>
    <property type="project" value="TreeGrafter"/>
</dbReference>
<dbReference type="GO" id="GO:0006508">
    <property type="term" value="P:proteolysis"/>
    <property type="evidence" value="ECO:0007669"/>
    <property type="project" value="InterPro"/>
</dbReference>
<dbReference type="GO" id="GO:0005524">
    <property type="term" value="F:ATP binding"/>
    <property type="evidence" value="ECO:0007669"/>
    <property type="project" value="UniProtKB-KW"/>
</dbReference>
<evidence type="ECO:0000256" key="1">
    <source>
        <dbReference type="ARBA" id="ARBA00004651"/>
    </source>
</evidence>
<evidence type="ECO:0000313" key="12">
    <source>
        <dbReference type="EMBL" id="PIL44478.1"/>
    </source>
</evidence>
<dbReference type="EMBL" id="PDOC01000007">
    <property type="protein sequence ID" value="PIL44478.1"/>
    <property type="molecule type" value="Genomic_DNA"/>
</dbReference>
<evidence type="ECO:0000256" key="6">
    <source>
        <dbReference type="ARBA" id="ARBA00022989"/>
    </source>
</evidence>
<dbReference type="Proteomes" id="UP000230390">
    <property type="component" value="Unassembled WGS sequence"/>
</dbReference>
<evidence type="ECO:0000259" key="10">
    <source>
        <dbReference type="PROSITE" id="PS50929"/>
    </source>
</evidence>
<comment type="caution">
    <text evidence="12">The sequence shown here is derived from an EMBL/GenBank/DDBJ whole genome shotgun (WGS) entry which is preliminary data.</text>
</comment>
<dbReference type="InterPro" id="IPR003593">
    <property type="entry name" value="AAA+_ATPase"/>
</dbReference>
<feature type="transmembrane region" description="Helical" evidence="8">
    <location>
        <begin position="315"/>
        <end position="335"/>
    </location>
</feature>
<dbReference type="PANTHER" id="PTHR24221">
    <property type="entry name" value="ATP-BINDING CASSETTE SUB-FAMILY B"/>
    <property type="match status" value="1"/>
</dbReference>
<evidence type="ECO:0000256" key="4">
    <source>
        <dbReference type="ARBA" id="ARBA00022741"/>
    </source>
</evidence>
<dbReference type="SUPFAM" id="SSF52540">
    <property type="entry name" value="P-loop containing nucleoside triphosphate hydrolases"/>
    <property type="match status" value="1"/>
</dbReference>
<dbReference type="GO" id="GO:0008233">
    <property type="term" value="F:peptidase activity"/>
    <property type="evidence" value="ECO:0007669"/>
    <property type="project" value="InterPro"/>
</dbReference>
<evidence type="ECO:0000256" key="7">
    <source>
        <dbReference type="ARBA" id="ARBA00023136"/>
    </source>
</evidence>
<keyword evidence="7 8" id="KW-0472">Membrane</keyword>
<dbReference type="SUPFAM" id="SSF90123">
    <property type="entry name" value="ABC transporter transmembrane region"/>
    <property type="match status" value="1"/>
</dbReference>
<keyword evidence="6 8" id="KW-1133">Transmembrane helix</keyword>
<dbReference type="InterPro" id="IPR005074">
    <property type="entry name" value="Peptidase_C39"/>
</dbReference>
<dbReference type="Gene3D" id="3.90.70.10">
    <property type="entry name" value="Cysteine proteinases"/>
    <property type="match status" value="1"/>
</dbReference>
<sequence length="721" mass="78741">MKSTSSAADWRESYTDLLHLGGTRRLPLILQNEVAECGLACLAMVASYHGHRTDLAALRGRFSLSLNGANFTTLMEFAARLKLSSQPVHIDDLDNLTELQMPCILHWGMHHFVVLYKADDKGAVIHDPALGVRHLTRDEISREFTGNVLELEPMPEFQSVDERRHVSLGALIGKVTGWRKNLAIIFGIAAALEALALAMPIVNQHMFDEVIVSGDRAMLNALVFGLLLLIGVQTLLSQARGWIITRLSAHLSLHWVGNVLNHMLHLPMSWFEKRQLGDVLSRFGSVGQIQNMLTTSAISGVLDGIMALATCAMMMTYNVVLGTIVIATVALYGLVRAVSYRPLREASQEALVLDAREQSCFLETIRAIGPIKLFGCELDRRARWMSMRTDSINRGMRTQLMGLWFGNINQLIGAVSGALVLWLGIGMVLDGAFTVGMLLAFTAYSGQFGARASSLIGLWIEYRMLSLHTERLADIVLAPAEPEAAAVRDIGALEARIELVDVGFRYSDAEPFVLRHVNLTIEPGESVAVTGPSGCGKTTLVKLILGTLIPTEGRIFYGGVPLDQLGLRTYRTMLAAVMQDDVLLSGSMAENITFFQHQPDPQWRDRCARLAMVHDAITAMPMGYETLVGDMGNSLSGGQKQRVLLARALYKRPKVLVMDEATSALDVALEQAVNANVAALGTTRIIVAHRPETIASAARVVTLRSGQLVSDAAPLTAPKHL</sequence>
<organism evidence="12 13">
    <name type="scientific">Massilia eurypsychrophila</name>
    <dbReference type="NCBI Taxonomy" id="1485217"/>
    <lineage>
        <taxon>Bacteria</taxon>
        <taxon>Pseudomonadati</taxon>
        <taxon>Pseudomonadota</taxon>
        <taxon>Betaproteobacteria</taxon>
        <taxon>Burkholderiales</taxon>
        <taxon>Oxalobacteraceae</taxon>
        <taxon>Telluria group</taxon>
        <taxon>Massilia</taxon>
    </lineage>
</organism>
<gene>
    <name evidence="12" type="ORF">CR105_13545</name>
</gene>
<dbReference type="RefSeq" id="WP_099788993.1">
    <property type="nucleotide sequence ID" value="NZ_JBHLYV010000022.1"/>
</dbReference>
<dbReference type="PROSITE" id="PS00211">
    <property type="entry name" value="ABC_TRANSPORTER_1"/>
    <property type="match status" value="1"/>
</dbReference>
<dbReference type="InterPro" id="IPR017871">
    <property type="entry name" value="ABC_transporter-like_CS"/>
</dbReference>
<dbReference type="OrthoDB" id="8554730at2"/>
<feature type="transmembrane region" description="Helical" evidence="8">
    <location>
        <begin position="403"/>
        <end position="425"/>
    </location>
</feature>
<dbReference type="InterPro" id="IPR027417">
    <property type="entry name" value="P-loop_NTPase"/>
</dbReference>
<feature type="transmembrane region" description="Helical" evidence="8">
    <location>
        <begin position="217"/>
        <end position="236"/>
    </location>
</feature>
<dbReference type="GO" id="GO:0005886">
    <property type="term" value="C:plasma membrane"/>
    <property type="evidence" value="ECO:0007669"/>
    <property type="project" value="UniProtKB-SubCell"/>
</dbReference>
<reference evidence="12 13" key="1">
    <citation type="submission" date="2017-10" db="EMBL/GenBank/DDBJ databases">
        <title>Massilia psychrophilum sp. nov., a novel purple-pigmented bacterium isolated from Tianshan glacier, Xinjiang Municipality, China.</title>
        <authorList>
            <person name="Wang H."/>
        </authorList>
    </citation>
    <scope>NUCLEOTIDE SEQUENCE [LARGE SCALE GENOMIC DNA]</scope>
    <source>
        <strain evidence="12 13">JCM 30074</strain>
    </source>
</reference>
<dbReference type="Pfam" id="PF00005">
    <property type="entry name" value="ABC_tran"/>
    <property type="match status" value="1"/>
</dbReference>
<dbReference type="PROSITE" id="PS50990">
    <property type="entry name" value="PEPTIDASE_C39"/>
    <property type="match status" value="1"/>
</dbReference>
<dbReference type="InterPro" id="IPR039421">
    <property type="entry name" value="Type_1_exporter"/>
</dbReference>
<keyword evidence="4" id="KW-0547">Nucleotide-binding</keyword>
<evidence type="ECO:0000256" key="2">
    <source>
        <dbReference type="ARBA" id="ARBA00022475"/>
    </source>
</evidence>
<keyword evidence="3 8" id="KW-0812">Transmembrane</keyword>
<accession>A0A2G8TFR0</accession>
<evidence type="ECO:0000259" key="11">
    <source>
        <dbReference type="PROSITE" id="PS50990"/>
    </source>
</evidence>
<keyword evidence="5" id="KW-0067">ATP-binding</keyword>
<keyword evidence="13" id="KW-1185">Reference proteome</keyword>
<dbReference type="Pfam" id="PF00664">
    <property type="entry name" value="ABC_membrane"/>
    <property type="match status" value="1"/>
</dbReference>
<evidence type="ECO:0000256" key="8">
    <source>
        <dbReference type="SAM" id="Phobius"/>
    </source>
</evidence>
<proteinExistence type="predicted"/>
<dbReference type="Gene3D" id="1.20.1560.10">
    <property type="entry name" value="ABC transporter type 1, transmembrane domain"/>
    <property type="match status" value="1"/>
</dbReference>
<dbReference type="AlphaFoldDB" id="A0A2G8TFR0"/>
<dbReference type="Gene3D" id="3.40.50.300">
    <property type="entry name" value="P-loop containing nucleotide triphosphate hydrolases"/>
    <property type="match status" value="1"/>
</dbReference>
<dbReference type="InterPro" id="IPR003439">
    <property type="entry name" value="ABC_transporter-like_ATP-bd"/>
</dbReference>
<keyword evidence="2" id="KW-1003">Cell membrane</keyword>
<dbReference type="PANTHER" id="PTHR24221:SF606">
    <property type="entry name" value="COLICIN V SECRETION-PROCESSING ATP-BINDING PROTEIN"/>
    <property type="match status" value="1"/>
</dbReference>
<dbReference type="GO" id="GO:0140359">
    <property type="term" value="F:ABC-type transporter activity"/>
    <property type="evidence" value="ECO:0007669"/>
    <property type="project" value="InterPro"/>
</dbReference>
<evidence type="ECO:0000256" key="3">
    <source>
        <dbReference type="ARBA" id="ARBA00022692"/>
    </source>
</evidence>
<protein>
    <submittedName>
        <fullName evidence="12">ABC transporter</fullName>
    </submittedName>
</protein>
<feature type="domain" description="ABC transmembrane type-1" evidence="10">
    <location>
        <begin position="183"/>
        <end position="464"/>
    </location>
</feature>
<dbReference type="PROSITE" id="PS50893">
    <property type="entry name" value="ABC_TRANSPORTER_2"/>
    <property type="match status" value="1"/>
</dbReference>
<evidence type="ECO:0000259" key="9">
    <source>
        <dbReference type="PROSITE" id="PS50893"/>
    </source>
</evidence>
<evidence type="ECO:0000313" key="13">
    <source>
        <dbReference type="Proteomes" id="UP000230390"/>
    </source>
</evidence>
<dbReference type="InterPro" id="IPR036640">
    <property type="entry name" value="ABC1_TM_sf"/>
</dbReference>
<dbReference type="GO" id="GO:0016887">
    <property type="term" value="F:ATP hydrolysis activity"/>
    <property type="evidence" value="ECO:0007669"/>
    <property type="project" value="InterPro"/>
</dbReference>
<feature type="domain" description="ABC transporter" evidence="9">
    <location>
        <begin position="497"/>
        <end position="721"/>
    </location>
</feature>
<dbReference type="SMART" id="SM00382">
    <property type="entry name" value="AAA"/>
    <property type="match status" value="1"/>
</dbReference>
<name>A0A2G8TFR0_9BURK</name>
<feature type="transmembrane region" description="Helical" evidence="8">
    <location>
        <begin position="182"/>
        <end position="202"/>
    </location>
</feature>